<feature type="domain" description="Mitochondrial splicing suppressor 51-like C-terminal" evidence="3">
    <location>
        <begin position="267"/>
        <end position="427"/>
    </location>
</feature>
<proteinExistence type="predicted"/>
<evidence type="ECO:0000256" key="1">
    <source>
        <dbReference type="SAM" id="MobiDB-lite"/>
    </source>
</evidence>
<dbReference type="AlphaFoldDB" id="A0A5C3F114"/>
<accession>A0A5C3F114</accession>
<evidence type="ECO:0000313" key="5">
    <source>
        <dbReference type="Proteomes" id="UP000323386"/>
    </source>
</evidence>
<feature type="domain" description="Mitochondrial splicing suppressor 51-like C-terminal" evidence="3">
    <location>
        <begin position="547"/>
        <end position="611"/>
    </location>
</feature>
<feature type="region of interest" description="Disordered" evidence="1">
    <location>
        <begin position="326"/>
        <end position="379"/>
    </location>
</feature>
<evidence type="ECO:0000259" key="3">
    <source>
        <dbReference type="Pfam" id="PF20179"/>
    </source>
</evidence>
<feature type="region of interest" description="Disordered" evidence="1">
    <location>
        <begin position="433"/>
        <end position="533"/>
    </location>
</feature>
<feature type="compositionally biased region" description="Basic and acidic residues" evidence="1">
    <location>
        <begin position="433"/>
        <end position="446"/>
    </location>
</feature>
<feature type="compositionally biased region" description="Low complexity" evidence="1">
    <location>
        <begin position="456"/>
        <end position="471"/>
    </location>
</feature>
<protein>
    <submittedName>
        <fullName evidence="4">Related to MSS51 - mRNA processing protein</fullName>
    </submittedName>
</protein>
<dbReference type="Pfam" id="PF20179">
    <property type="entry name" value="MSS51_C"/>
    <property type="match status" value="2"/>
</dbReference>
<dbReference type="PANTHER" id="PTHR28069:SF1">
    <property type="entry name" value="PROTEIN MSS51, MITOCHONDRIAL"/>
    <property type="match status" value="1"/>
</dbReference>
<feature type="compositionally biased region" description="Low complexity" evidence="1">
    <location>
        <begin position="333"/>
        <end position="356"/>
    </location>
</feature>
<keyword evidence="5" id="KW-1185">Reference proteome</keyword>
<dbReference type="InterPro" id="IPR032717">
    <property type="entry name" value="Mss51_Znf"/>
</dbReference>
<dbReference type="Pfam" id="PF13824">
    <property type="entry name" value="zf-Mss51"/>
    <property type="match status" value="1"/>
</dbReference>
<evidence type="ECO:0000259" key="2">
    <source>
        <dbReference type="Pfam" id="PF13824"/>
    </source>
</evidence>
<dbReference type="EMBL" id="OOIP01000007">
    <property type="protein sequence ID" value="SPO37397.1"/>
    <property type="molecule type" value="Genomic_DNA"/>
</dbReference>
<sequence length="642" mass="69877">MRPTTAAASASASCLRARSTANRSIAAPFMTAAAAHHSYRRPTAATPSTTCAAPSASALLHQQTRSLFGLSLFGAKKPKDDAADPFAAGRRKQPILSQDNLFHPFSQSPIPAIRARGERIRSLAPCPVSMAKYKQRRLVNFECPDCGWPTHFSEKEWQEDTEHPKYVARLREANEDEHDLRSGRDMNEFKLPGPQGFEETINMSSWDVFFYTRNFNSIESDRSRRHVSKLLTFPTTVGAVIHENSPYTKRSRRLTHEGLRSMIALRQTLHPKAGDKPSLDVMRIFVVGARAEASLPPAVWDQLTYMFPNVPFHVYLIGPEAPLPGDGASSNKAAPTTTQQQDAQANGGSSDNNSNNNGGGSGSISMHKGRTRKSNFGVPSRTVVVSEGLTITTIQSKYEEVHAQFEPFDPYTDVFFAFSPGFGFPSQVAVEEADRARQEGRDDVRRMQAARSTYHAAGAESAESTEASAARAADEAVEEVAAQMAEQQRDRAAMSGGEEGSSARGHYTVDASAQPAGGDVPAQEPAPIFSSPRGDSFTALTAAPVVQAQREWAKALGQILSTRCALVATGFSPADVERDVLAFESVEGVRGEFDWLITPGENVFASQQWAVADFDPRVAVKANWGLWAVRGKRYDIQGPTGQ</sequence>
<dbReference type="OrthoDB" id="5282002at2759"/>
<organism evidence="4 5">
    <name type="scientific">Pseudozyma flocculosa</name>
    <dbReference type="NCBI Taxonomy" id="84751"/>
    <lineage>
        <taxon>Eukaryota</taxon>
        <taxon>Fungi</taxon>
        <taxon>Dikarya</taxon>
        <taxon>Basidiomycota</taxon>
        <taxon>Ustilaginomycotina</taxon>
        <taxon>Ustilaginomycetes</taxon>
        <taxon>Ustilaginales</taxon>
        <taxon>Ustilaginaceae</taxon>
        <taxon>Pseudozyma</taxon>
    </lineage>
</organism>
<name>A0A5C3F114_9BASI</name>
<reference evidence="4 5" key="1">
    <citation type="submission" date="2018-03" db="EMBL/GenBank/DDBJ databases">
        <authorList>
            <person name="Guldener U."/>
        </authorList>
    </citation>
    <scope>NUCLEOTIDE SEQUENCE [LARGE SCALE GENOMIC DNA]</scope>
    <source>
        <strain evidence="4 5">DAOM196992</strain>
    </source>
</reference>
<dbReference type="PANTHER" id="PTHR28069">
    <property type="entry name" value="GH20023P"/>
    <property type="match status" value="1"/>
</dbReference>
<feature type="domain" description="Mitochondrial splicing suppressor 51 zinc-finger" evidence="2">
    <location>
        <begin position="126"/>
        <end position="180"/>
    </location>
</feature>
<evidence type="ECO:0000313" key="4">
    <source>
        <dbReference type="EMBL" id="SPO37397.1"/>
    </source>
</evidence>
<dbReference type="InterPro" id="IPR046824">
    <property type="entry name" value="Mss51-like_C"/>
</dbReference>
<gene>
    <name evidence="4" type="ORF">PSFLO_02870</name>
</gene>
<dbReference type="Proteomes" id="UP000323386">
    <property type="component" value="Unassembled WGS sequence"/>
</dbReference>